<dbReference type="SUPFAM" id="SSF52317">
    <property type="entry name" value="Class I glutamine amidotransferase-like"/>
    <property type="match status" value="1"/>
</dbReference>
<dbReference type="PANTHER" id="PTHR43130:SF2">
    <property type="entry name" value="DJ-1_PFPI DOMAIN-CONTAINING PROTEIN"/>
    <property type="match status" value="1"/>
</dbReference>
<name>A0A8J3D680_9BACT</name>
<dbReference type="GO" id="GO:0006355">
    <property type="term" value="P:regulation of DNA-templated transcription"/>
    <property type="evidence" value="ECO:0007669"/>
    <property type="project" value="TreeGrafter"/>
</dbReference>
<dbReference type="EMBL" id="BMXF01000001">
    <property type="protein sequence ID" value="GHB58399.1"/>
    <property type="molecule type" value="Genomic_DNA"/>
</dbReference>
<accession>A0A8J3D680</accession>
<reference evidence="2 3" key="1">
    <citation type="journal article" date="2014" name="Int. J. Syst. Evol. Microbiol.">
        <title>Complete genome sequence of Corynebacterium casei LMG S-19264T (=DSM 44701T), isolated from a smear-ripened cheese.</title>
        <authorList>
            <consortium name="US DOE Joint Genome Institute (JGI-PGF)"/>
            <person name="Walter F."/>
            <person name="Albersmeier A."/>
            <person name="Kalinowski J."/>
            <person name="Ruckert C."/>
        </authorList>
    </citation>
    <scope>NUCLEOTIDE SEQUENCE [LARGE SCALE GENOMIC DNA]</scope>
    <source>
        <strain evidence="2 3">KCTC 12866</strain>
    </source>
</reference>
<dbReference type="Gene3D" id="3.40.50.880">
    <property type="match status" value="1"/>
</dbReference>
<keyword evidence="3" id="KW-1185">Reference proteome</keyword>
<dbReference type="CDD" id="cd03139">
    <property type="entry name" value="GATase1_PfpI_2"/>
    <property type="match status" value="1"/>
</dbReference>
<evidence type="ECO:0000313" key="2">
    <source>
        <dbReference type="EMBL" id="GHB58399.1"/>
    </source>
</evidence>
<dbReference type="InterPro" id="IPR052158">
    <property type="entry name" value="INH-QAR"/>
</dbReference>
<sequence length="194" mass="21644">MKAAFILFNGVTMLDFIGFYDPISRLKSQGYVPNLSWDICSFTDTVQDSFGLTVEATRVRQSLDAYDLIFVPGGFGTRTLMNDRDFLNWLKTAQNVPYKVSVCTGSLLLGAAGFLQDRMATTNFKEYETLKRYCPNVKKVRIVEDRNVITAGAVASSLDLGLYVCEKFAGVEAREAIRANMDYPKVEVTVKKAS</sequence>
<organism evidence="2 3">
    <name type="scientific">Persicitalea jodogahamensis</name>
    <dbReference type="NCBI Taxonomy" id="402147"/>
    <lineage>
        <taxon>Bacteria</taxon>
        <taxon>Pseudomonadati</taxon>
        <taxon>Bacteroidota</taxon>
        <taxon>Cytophagia</taxon>
        <taxon>Cytophagales</taxon>
        <taxon>Spirosomataceae</taxon>
        <taxon>Persicitalea</taxon>
    </lineage>
</organism>
<dbReference type="AlphaFoldDB" id="A0A8J3D680"/>
<dbReference type="Pfam" id="PF01965">
    <property type="entry name" value="DJ-1_PfpI"/>
    <property type="match status" value="1"/>
</dbReference>
<comment type="caution">
    <text evidence="2">The sequence shown here is derived from an EMBL/GenBank/DDBJ whole genome shotgun (WGS) entry which is preliminary data.</text>
</comment>
<dbReference type="Proteomes" id="UP000598271">
    <property type="component" value="Unassembled WGS sequence"/>
</dbReference>
<dbReference type="InterPro" id="IPR029062">
    <property type="entry name" value="Class_I_gatase-like"/>
</dbReference>
<evidence type="ECO:0000313" key="3">
    <source>
        <dbReference type="Proteomes" id="UP000598271"/>
    </source>
</evidence>
<gene>
    <name evidence="2" type="ORF">GCM10007390_09860</name>
</gene>
<dbReference type="RefSeq" id="WP_189563223.1">
    <property type="nucleotide sequence ID" value="NZ_BMXF01000001.1"/>
</dbReference>
<feature type="domain" description="DJ-1/PfpI" evidence="1">
    <location>
        <begin position="1"/>
        <end position="166"/>
    </location>
</feature>
<proteinExistence type="predicted"/>
<dbReference type="InterPro" id="IPR002818">
    <property type="entry name" value="DJ-1/PfpI"/>
</dbReference>
<protein>
    <recommendedName>
        <fullName evidence="1">DJ-1/PfpI domain-containing protein</fullName>
    </recommendedName>
</protein>
<dbReference type="PANTHER" id="PTHR43130">
    <property type="entry name" value="ARAC-FAMILY TRANSCRIPTIONAL REGULATOR"/>
    <property type="match status" value="1"/>
</dbReference>
<evidence type="ECO:0000259" key="1">
    <source>
        <dbReference type="Pfam" id="PF01965"/>
    </source>
</evidence>